<feature type="domain" description="Protein kinase" evidence="7">
    <location>
        <begin position="220"/>
        <end position="464"/>
    </location>
</feature>
<dbReference type="GO" id="GO:0005886">
    <property type="term" value="C:plasma membrane"/>
    <property type="evidence" value="ECO:0000318"/>
    <property type="project" value="GO_Central"/>
</dbReference>
<dbReference type="GO" id="GO:0007166">
    <property type="term" value="P:cell surface receptor signaling pathway"/>
    <property type="evidence" value="ECO:0000318"/>
    <property type="project" value="GO_Central"/>
</dbReference>
<evidence type="ECO:0000259" key="7">
    <source>
        <dbReference type="PROSITE" id="PS50011"/>
    </source>
</evidence>
<dbReference type="SUPFAM" id="SSF56112">
    <property type="entry name" value="Protein kinase-like (PK-like)"/>
    <property type="match status" value="1"/>
</dbReference>
<sequence length="464" mass="52492">MYLGLIPGSMGMASIDKDSPRKNYTSVYNFSSCGSAFLVDQDSFNVSKYELPVPNDMLVKKYSNVVLDWVVERDLTCKEAQSNRSSYACGANSFCSDFRNGQGYRCLCDAGYTGNPYTSPLSPGCQDIDECKNPRRYPCHGYCKNTPGNYTCETNSFITLFCVVVIVSITLSVVVSGLVFFICKRRAKERYVRQNGGEILKHQRVKIFTKAQLAKATNHYDTSNKLNEGGFASIYKGRIDGDVLFTVKKPRDVLVNKSKDMNKDLSLSTHDEFLHEISIISQVNHKNLVKLLGICLETNVPLLFYEFIPNGTLYHHIHDKRSTLLTEEMPTQCTKYGEKINAVQFFISPMENQTLIHMTKFEASNEGELQEIEAVGSLARRCLNFNGVKRPTMREVAEQLTRINKNLWADRQDDEETQSVLDETGCDSLRTSIGEMNKLNRLLFYYLTSKQPVLVPVSDSCFLT</sequence>
<dbReference type="Gramene" id="KCW68276">
    <property type="protein sequence ID" value="KCW68276"/>
    <property type="gene ID" value="EUGRSUZ_F01935"/>
</dbReference>
<dbReference type="EMBL" id="KK198758">
    <property type="protein sequence ID" value="KCW68276.1"/>
    <property type="molecule type" value="Genomic_DNA"/>
</dbReference>
<dbReference type="PANTHER" id="PTHR27005">
    <property type="entry name" value="WALL-ASSOCIATED RECEPTOR KINASE-LIKE 21"/>
    <property type="match status" value="1"/>
</dbReference>
<keyword evidence="6" id="KW-0472">Membrane</keyword>
<dbReference type="GO" id="GO:0005524">
    <property type="term" value="F:ATP binding"/>
    <property type="evidence" value="ECO:0007669"/>
    <property type="project" value="UniProtKB-KW"/>
</dbReference>
<evidence type="ECO:0000256" key="1">
    <source>
        <dbReference type="ARBA" id="ARBA00022527"/>
    </source>
</evidence>
<keyword evidence="6" id="KW-1133">Transmembrane helix</keyword>
<keyword evidence="1" id="KW-0418">Kinase</keyword>
<organism evidence="8">
    <name type="scientific">Eucalyptus grandis</name>
    <name type="common">Flooded gum</name>
    <dbReference type="NCBI Taxonomy" id="71139"/>
    <lineage>
        <taxon>Eukaryota</taxon>
        <taxon>Viridiplantae</taxon>
        <taxon>Streptophyta</taxon>
        <taxon>Embryophyta</taxon>
        <taxon>Tracheophyta</taxon>
        <taxon>Spermatophyta</taxon>
        <taxon>Magnoliopsida</taxon>
        <taxon>eudicotyledons</taxon>
        <taxon>Gunneridae</taxon>
        <taxon>Pentapetalae</taxon>
        <taxon>rosids</taxon>
        <taxon>malvids</taxon>
        <taxon>Myrtales</taxon>
        <taxon>Myrtaceae</taxon>
        <taxon>Myrtoideae</taxon>
        <taxon>Eucalypteae</taxon>
        <taxon>Eucalyptus</taxon>
    </lineage>
</organism>
<dbReference type="PROSITE" id="PS01187">
    <property type="entry name" value="EGF_CA"/>
    <property type="match status" value="1"/>
</dbReference>
<evidence type="ECO:0000256" key="5">
    <source>
        <dbReference type="ARBA" id="ARBA00023157"/>
    </source>
</evidence>
<gene>
    <name evidence="8" type="ORF">EUGRSUZ_F01935</name>
</gene>
<dbReference type="GO" id="GO:0005509">
    <property type="term" value="F:calcium ion binding"/>
    <property type="evidence" value="ECO:0007669"/>
    <property type="project" value="InterPro"/>
</dbReference>
<name>A0A059BQW6_EUCGR</name>
<dbReference type="InterPro" id="IPR045274">
    <property type="entry name" value="WAK-like"/>
</dbReference>
<evidence type="ECO:0000256" key="6">
    <source>
        <dbReference type="SAM" id="Phobius"/>
    </source>
</evidence>
<evidence type="ECO:0000313" key="8">
    <source>
        <dbReference type="EMBL" id="KCW68276.1"/>
    </source>
</evidence>
<evidence type="ECO:0000256" key="4">
    <source>
        <dbReference type="ARBA" id="ARBA00022840"/>
    </source>
</evidence>
<evidence type="ECO:0000256" key="3">
    <source>
        <dbReference type="ARBA" id="ARBA00022741"/>
    </source>
</evidence>
<dbReference type="InterPro" id="IPR000719">
    <property type="entry name" value="Prot_kinase_dom"/>
</dbReference>
<dbReference type="Gene3D" id="1.10.510.10">
    <property type="entry name" value="Transferase(Phosphotransferase) domain 1"/>
    <property type="match status" value="1"/>
</dbReference>
<dbReference type="InterPro" id="IPR018097">
    <property type="entry name" value="EGF_Ca-bd_CS"/>
</dbReference>
<dbReference type="InterPro" id="IPR011009">
    <property type="entry name" value="Kinase-like_dom_sf"/>
</dbReference>
<dbReference type="Gene3D" id="3.30.200.20">
    <property type="entry name" value="Phosphorylase Kinase, domain 1"/>
    <property type="match status" value="1"/>
</dbReference>
<dbReference type="Gene3D" id="2.10.25.10">
    <property type="entry name" value="Laminin"/>
    <property type="match status" value="2"/>
</dbReference>
<dbReference type="PANTHER" id="PTHR27005:SF315">
    <property type="entry name" value="PROTEIN KINASE DOMAIN-CONTAINING PROTEIN"/>
    <property type="match status" value="1"/>
</dbReference>
<protein>
    <recommendedName>
        <fullName evidence="7">Protein kinase domain-containing protein</fullName>
    </recommendedName>
</protein>
<dbReference type="InterPro" id="IPR001245">
    <property type="entry name" value="Ser-Thr/Tyr_kinase_cat_dom"/>
</dbReference>
<dbReference type="Pfam" id="PF07714">
    <property type="entry name" value="PK_Tyr_Ser-Thr"/>
    <property type="match status" value="1"/>
</dbReference>
<proteinExistence type="predicted"/>
<dbReference type="PROSITE" id="PS50011">
    <property type="entry name" value="PROTEIN_KINASE_DOM"/>
    <property type="match status" value="1"/>
</dbReference>
<keyword evidence="2" id="KW-0808">Transferase</keyword>
<dbReference type="GO" id="GO:0004674">
    <property type="term" value="F:protein serine/threonine kinase activity"/>
    <property type="evidence" value="ECO:0007669"/>
    <property type="project" value="UniProtKB-KW"/>
</dbReference>
<dbReference type="CDD" id="cd00054">
    <property type="entry name" value="EGF_CA"/>
    <property type="match status" value="1"/>
</dbReference>
<keyword evidence="3" id="KW-0547">Nucleotide-binding</keyword>
<feature type="transmembrane region" description="Helical" evidence="6">
    <location>
        <begin position="157"/>
        <end position="183"/>
    </location>
</feature>
<dbReference type="InParanoid" id="A0A059BQW6"/>
<reference evidence="8" key="1">
    <citation type="submission" date="2013-07" db="EMBL/GenBank/DDBJ databases">
        <title>The genome of Eucalyptus grandis.</title>
        <authorList>
            <person name="Schmutz J."/>
            <person name="Hayes R."/>
            <person name="Myburg A."/>
            <person name="Tuskan G."/>
            <person name="Grattapaglia D."/>
            <person name="Rokhsar D.S."/>
        </authorList>
    </citation>
    <scope>NUCLEOTIDE SEQUENCE</scope>
    <source>
        <tissue evidence="8">Leaf extractions</tissue>
    </source>
</reference>
<keyword evidence="4" id="KW-0067">ATP-binding</keyword>
<accession>A0A059BQW6</accession>
<keyword evidence="1" id="KW-0723">Serine/threonine-protein kinase</keyword>
<keyword evidence="5" id="KW-1015">Disulfide bond</keyword>
<dbReference type="AlphaFoldDB" id="A0A059BQW6"/>
<keyword evidence="6" id="KW-0812">Transmembrane</keyword>
<evidence type="ECO:0000256" key="2">
    <source>
        <dbReference type="ARBA" id="ARBA00022679"/>
    </source>
</evidence>